<dbReference type="EMBL" id="JH600070">
    <property type="protein sequence ID" value="EIJ44362.1"/>
    <property type="molecule type" value="Genomic_DNA"/>
</dbReference>
<dbReference type="Pfam" id="PF03168">
    <property type="entry name" value="LEA_2"/>
    <property type="match status" value="1"/>
</dbReference>
<dbReference type="RefSeq" id="WP_002692373.1">
    <property type="nucleotide sequence ID" value="NZ_JH600070.1"/>
</dbReference>
<name>I3CL69_9GAMM</name>
<reference evidence="3 4" key="1">
    <citation type="submission" date="2011-11" db="EMBL/GenBank/DDBJ databases">
        <title>Improved High-Quality Draft sequence of Beggiatoa alba B18lD.</title>
        <authorList>
            <consortium name="US DOE Joint Genome Institute"/>
            <person name="Lucas S."/>
            <person name="Han J."/>
            <person name="Lapidus A."/>
            <person name="Cheng J.-F."/>
            <person name="Goodwin L."/>
            <person name="Pitluck S."/>
            <person name="Peters L."/>
            <person name="Mikhailova N."/>
            <person name="Held B."/>
            <person name="Detter J.C."/>
            <person name="Han C."/>
            <person name="Tapia R."/>
            <person name="Land M."/>
            <person name="Hauser L."/>
            <person name="Kyrpides N."/>
            <person name="Ivanova N."/>
            <person name="Pagani I."/>
            <person name="Samuel K."/>
            <person name="Teske A."/>
            <person name="Mueller J."/>
            <person name="Woyke T."/>
        </authorList>
    </citation>
    <scope>NUCLEOTIDE SEQUENCE [LARGE SCALE GENOMIC DNA]</scope>
    <source>
        <strain evidence="3 4">B18LD</strain>
    </source>
</reference>
<dbReference type="STRING" id="395493.BegalDRAFT_3555"/>
<gene>
    <name evidence="3" type="ORF">BegalDRAFT_3555</name>
</gene>
<dbReference type="HOGENOM" id="CLU_120005_1_1_6"/>
<dbReference type="AlphaFoldDB" id="I3CL69"/>
<dbReference type="SUPFAM" id="SSF117070">
    <property type="entry name" value="LEA14-like"/>
    <property type="match status" value="1"/>
</dbReference>
<dbReference type="PANTHER" id="PTHR31459">
    <property type="match status" value="1"/>
</dbReference>
<feature type="domain" description="Water stress and hypersensitive response" evidence="2">
    <location>
        <begin position="33"/>
        <end position="148"/>
    </location>
</feature>
<organism evidence="3 4">
    <name type="scientific">Beggiatoa alba B18LD</name>
    <dbReference type="NCBI Taxonomy" id="395493"/>
    <lineage>
        <taxon>Bacteria</taxon>
        <taxon>Pseudomonadati</taxon>
        <taxon>Pseudomonadota</taxon>
        <taxon>Gammaproteobacteria</taxon>
        <taxon>Thiotrichales</taxon>
        <taxon>Thiotrichaceae</taxon>
        <taxon>Beggiatoa</taxon>
    </lineage>
</organism>
<dbReference type="Gene3D" id="2.60.40.1820">
    <property type="match status" value="1"/>
</dbReference>
<keyword evidence="4" id="KW-1185">Reference proteome</keyword>
<accession>I3CL69</accession>
<dbReference type="InterPro" id="IPR004864">
    <property type="entry name" value="LEA_2"/>
</dbReference>
<dbReference type="GO" id="GO:0009269">
    <property type="term" value="P:response to desiccation"/>
    <property type="evidence" value="ECO:0007669"/>
    <property type="project" value="InterPro"/>
</dbReference>
<evidence type="ECO:0000259" key="2">
    <source>
        <dbReference type="SMART" id="SM00769"/>
    </source>
</evidence>
<evidence type="ECO:0000313" key="3">
    <source>
        <dbReference type="EMBL" id="EIJ44362.1"/>
    </source>
</evidence>
<evidence type="ECO:0000313" key="4">
    <source>
        <dbReference type="Proteomes" id="UP000005744"/>
    </source>
</evidence>
<dbReference type="SMART" id="SM00769">
    <property type="entry name" value="WHy"/>
    <property type="match status" value="1"/>
</dbReference>
<dbReference type="eggNOG" id="COG5608">
    <property type="taxonomic scope" value="Bacteria"/>
</dbReference>
<proteinExistence type="inferred from homology"/>
<evidence type="ECO:0000256" key="1">
    <source>
        <dbReference type="ARBA" id="ARBA00005960"/>
    </source>
</evidence>
<dbReference type="PANTHER" id="PTHR31459:SF2">
    <property type="entry name" value="OS03G0843300 PROTEIN"/>
    <property type="match status" value="1"/>
</dbReference>
<dbReference type="OrthoDB" id="6196336at2"/>
<dbReference type="InterPro" id="IPR013990">
    <property type="entry name" value="WHy-dom"/>
</dbReference>
<sequence length="156" mass="17447">MKKRRHFFYLLIGVIAWLNGCATLSLEPLTPEINLTNIEVGQLGFFEQSFALQLQVKNPNNFPLPIVGLQYTLEVNGKQFATGNSSASTLIPALGNKAMTVEVVSNLNQILAQIKDWNQGLSKTLDYRLFGGIRLSDWMPILPFERTGKVPLTLNR</sequence>
<comment type="similarity">
    <text evidence="1">Belongs to the LEA type 2 family.</text>
</comment>
<dbReference type="InterPro" id="IPR045043">
    <property type="entry name" value="Lea14-like"/>
</dbReference>
<dbReference type="Proteomes" id="UP000005744">
    <property type="component" value="Unassembled WGS sequence"/>
</dbReference>
<protein>
    <submittedName>
        <fullName evidence="3">Conserved secreted protein</fullName>
    </submittedName>
</protein>